<dbReference type="Pfam" id="PF01266">
    <property type="entry name" value="DAO"/>
    <property type="match status" value="1"/>
</dbReference>
<dbReference type="PANTHER" id="PTHR13847">
    <property type="entry name" value="SARCOSINE DEHYDROGENASE-RELATED"/>
    <property type="match status" value="1"/>
</dbReference>
<dbReference type="EMBL" id="JAFEUO010000011">
    <property type="protein sequence ID" value="MBM7086651.1"/>
    <property type="molecule type" value="Genomic_DNA"/>
</dbReference>
<feature type="domain" description="FAD dependent oxidoreductase" evidence="2">
    <location>
        <begin position="11"/>
        <end position="355"/>
    </location>
</feature>
<dbReference type="SUPFAM" id="SSF54373">
    <property type="entry name" value="FAD-linked reductases, C-terminal domain"/>
    <property type="match status" value="1"/>
</dbReference>
<dbReference type="Proteomes" id="UP000809587">
    <property type="component" value="Unassembled WGS sequence"/>
</dbReference>
<name>A0ABS2JKA2_9ACTN</name>
<dbReference type="Gene3D" id="3.30.9.10">
    <property type="entry name" value="D-Amino Acid Oxidase, subunit A, domain 2"/>
    <property type="match status" value="1"/>
</dbReference>
<evidence type="ECO:0000256" key="1">
    <source>
        <dbReference type="ARBA" id="ARBA00023002"/>
    </source>
</evidence>
<sequence length="385" mass="41038">MSLTLPSSAQVVIIGGGIIGVSTAYHLAAAGVRSVVLLDMGPLGGGSTGRAAGGIRTQFSDRLNIDLAMRSMEILKSFPQRFNQEIDLQQVGYLFLLDSADTVADFERHLRLQNDLGLPNRMVSPAEAQQLSPYIVTDGLLAASYSPHDGYCTPESVVLGFATAARRHGAQLIPHCAVTGIETDGTTISAVRTEAGTIRTDTVICAAGAWSGSVGDWVGVSLPVTPLRRGVVYTEPLPGCRPGLPFTIDFGTAFYYRNEGRGLLLGYPDPDEQSGFDQSPTDRWLPALGRALHRRAPRLVDVGIAGGWAGLYEVTPDHNGLVGEAAETSRFLYAAGFSGHGFMMGPAVGEVVRDLYLDVEPFTDVTGFRAGRFASADVRPERNVV</sequence>
<keyword evidence="1" id="KW-0560">Oxidoreductase</keyword>
<dbReference type="RefSeq" id="WP_204961842.1">
    <property type="nucleotide sequence ID" value="NZ_JAFEUO010000011.1"/>
</dbReference>
<dbReference type="InterPro" id="IPR006076">
    <property type="entry name" value="FAD-dep_OxRdtase"/>
</dbReference>
<dbReference type="PANTHER" id="PTHR13847:SF287">
    <property type="entry name" value="FAD-DEPENDENT OXIDOREDUCTASE DOMAIN-CONTAINING PROTEIN 1"/>
    <property type="match status" value="1"/>
</dbReference>
<gene>
    <name evidence="3" type="ORF">JQN84_29385</name>
</gene>
<reference evidence="3 4" key="1">
    <citation type="submission" date="2021-02" db="EMBL/GenBank/DDBJ databases">
        <authorList>
            <person name="Lee D.-H."/>
        </authorList>
    </citation>
    <scope>NUCLEOTIDE SEQUENCE [LARGE SCALE GENOMIC DNA]</scope>
    <source>
        <strain evidence="3 4">MMS20-R2-29</strain>
    </source>
</reference>
<accession>A0ABS2JKA2</accession>
<proteinExistence type="predicted"/>
<organism evidence="3 4">
    <name type="scientific">Micromonospora humidisoli</name>
    <dbReference type="NCBI Taxonomy" id="2807622"/>
    <lineage>
        <taxon>Bacteria</taxon>
        <taxon>Bacillati</taxon>
        <taxon>Actinomycetota</taxon>
        <taxon>Actinomycetes</taxon>
        <taxon>Micromonosporales</taxon>
        <taxon>Micromonosporaceae</taxon>
        <taxon>Micromonospora</taxon>
    </lineage>
</organism>
<evidence type="ECO:0000259" key="2">
    <source>
        <dbReference type="Pfam" id="PF01266"/>
    </source>
</evidence>
<evidence type="ECO:0000313" key="3">
    <source>
        <dbReference type="EMBL" id="MBM7086651.1"/>
    </source>
</evidence>
<dbReference type="SUPFAM" id="SSF51905">
    <property type="entry name" value="FAD/NAD(P)-binding domain"/>
    <property type="match status" value="1"/>
</dbReference>
<comment type="caution">
    <text evidence="3">The sequence shown here is derived from an EMBL/GenBank/DDBJ whole genome shotgun (WGS) entry which is preliminary data.</text>
</comment>
<evidence type="ECO:0000313" key="4">
    <source>
        <dbReference type="Proteomes" id="UP000809587"/>
    </source>
</evidence>
<protein>
    <submittedName>
        <fullName evidence="3">FAD-binding oxidoreductase</fullName>
    </submittedName>
</protein>
<dbReference type="InterPro" id="IPR036188">
    <property type="entry name" value="FAD/NAD-bd_sf"/>
</dbReference>
<dbReference type="Gene3D" id="3.50.50.60">
    <property type="entry name" value="FAD/NAD(P)-binding domain"/>
    <property type="match status" value="1"/>
</dbReference>
<keyword evidence="4" id="KW-1185">Reference proteome</keyword>